<feature type="transmembrane region" description="Helical" evidence="9">
    <location>
        <begin position="125"/>
        <end position="142"/>
    </location>
</feature>
<keyword evidence="3" id="KW-0474">Menaquinone biosynthesis</keyword>
<feature type="transmembrane region" description="Helical" evidence="9">
    <location>
        <begin position="221"/>
        <end position="244"/>
    </location>
</feature>
<keyword evidence="11" id="KW-1185">Reference proteome</keyword>
<feature type="transmembrane region" description="Helical" evidence="9">
    <location>
        <begin position="154"/>
        <end position="174"/>
    </location>
</feature>
<dbReference type="InterPro" id="IPR000537">
    <property type="entry name" value="UbiA_prenyltransferase"/>
</dbReference>
<evidence type="ECO:0000313" key="10">
    <source>
        <dbReference type="EMBL" id="NDY94210.1"/>
    </source>
</evidence>
<feature type="transmembrane region" description="Helical" evidence="9">
    <location>
        <begin position="281"/>
        <end position="302"/>
    </location>
</feature>
<comment type="pathway">
    <text evidence="2">Quinol/quinone metabolism; menaquinone biosynthesis.</text>
</comment>
<dbReference type="Pfam" id="PF01040">
    <property type="entry name" value="UbiA"/>
    <property type="match status" value="1"/>
</dbReference>
<dbReference type="PANTHER" id="PTHR13929">
    <property type="entry name" value="1,4-DIHYDROXY-2-NAPHTHOATE OCTAPRENYLTRANSFERASE"/>
    <property type="match status" value="1"/>
</dbReference>
<dbReference type="InterPro" id="IPR044878">
    <property type="entry name" value="UbiA_sf"/>
</dbReference>
<evidence type="ECO:0000256" key="7">
    <source>
        <dbReference type="ARBA" id="ARBA00022989"/>
    </source>
</evidence>
<feature type="transmembrane region" description="Helical" evidence="9">
    <location>
        <begin position="250"/>
        <end position="269"/>
    </location>
</feature>
<evidence type="ECO:0000256" key="4">
    <source>
        <dbReference type="ARBA" id="ARBA00022475"/>
    </source>
</evidence>
<dbReference type="UniPathway" id="UPA00079"/>
<comment type="caution">
    <text evidence="10">The sequence shown here is derived from an EMBL/GenBank/DDBJ whole genome shotgun (WGS) entry which is preliminary data.</text>
</comment>
<name>A0A845UWL0_9GAMM</name>
<gene>
    <name evidence="10" type="ORF">G3I74_00505</name>
</gene>
<feature type="transmembrane region" description="Helical" evidence="9">
    <location>
        <begin position="180"/>
        <end position="200"/>
    </location>
</feature>
<comment type="subcellular location">
    <subcellularLocation>
        <location evidence="1">Membrane</location>
        <topology evidence="1">Multi-pass membrane protein</topology>
    </subcellularLocation>
</comment>
<dbReference type="RefSeq" id="WP_164208910.1">
    <property type="nucleotide sequence ID" value="NZ_JAAGSC010000023.1"/>
</dbReference>
<sequence length="303" mass="32867">MPLNFRAGLWRLADPKISITSAASMAVGAGLAVGHPEFSWRWLVALGIAMFCMEVAKNAWGEIYDYDSGTDLRVKAADRTEFSGGKRVLVDGLLSRQQTGTIAVGFTLIGLMLGALMVFLREPALFWIGLAGLLIGWSYHGPPLQLAYRGLGEIAVVICYGPLIAMATYMLMTGAFATQVIWLSLPLGVLIAAFLWVNQFPDYEADQASNKRNLVVVLGKLRAAAFLPIMYALALFALIVLPLLSDLPRLIWLGLLALPPASFASYWTINDPHAFHRHKPVQAMALLTFVAYSLGTSIGVALG</sequence>
<reference evidence="10 11" key="1">
    <citation type="submission" date="2020-02" db="EMBL/GenBank/DDBJ databases">
        <authorList>
            <person name="Zhang X.-Y."/>
        </authorList>
    </citation>
    <scope>NUCLEOTIDE SEQUENCE [LARGE SCALE GENOMIC DNA]</scope>
    <source>
        <strain evidence="10 11">C33</strain>
    </source>
</reference>
<evidence type="ECO:0000256" key="5">
    <source>
        <dbReference type="ARBA" id="ARBA00022679"/>
    </source>
</evidence>
<keyword evidence="4" id="KW-1003">Cell membrane</keyword>
<dbReference type="EMBL" id="JAAGSC010000023">
    <property type="protein sequence ID" value="NDY94210.1"/>
    <property type="molecule type" value="Genomic_DNA"/>
</dbReference>
<feature type="transmembrane region" description="Helical" evidence="9">
    <location>
        <begin position="102"/>
        <end position="119"/>
    </location>
</feature>
<dbReference type="PANTHER" id="PTHR13929:SF0">
    <property type="entry name" value="UBIA PRENYLTRANSFERASE DOMAIN-CONTAINING PROTEIN 1"/>
    <property type="match status" value="1"/>
</dbReference>
<evidence type="ECO:0000256" key="6">
    <source>
        <dbReference type="ARBA" id="ARBA00022692"/>
    </source>
</evidence>
<keyword evidence="7 9" id="KW-1133">Transmembrane helix</keyword>
<proteinExistence type="predicted"/>
<dbReference type="CDD" id="cd13962">
    <property type="entry name" value="PT_UbiA_UBIAD1"/>
    <property type="match status" value="1"/>
</dbReference>
<evidence type="ECO:0000256" key="3">
    <source>
        <dbReference type="ARBA" id="ARBA00022428"/>
    </source>
</evidence>
<evidence type="ECO:0000256" key="8">
    <source>
        <dbReference type="ARBA" id="ARBA00023136"/>
    </source>
</evidence>
<protein>
    <submittedName>
        <fullName evidence="10">Prenyltransferase</fullName>
    </submittedName>
</protein>
<evidence type="ECO:0000256" key="2">
    <source>
        <dbReference type="ARBA" id="ARBA00004863"/>
    </source>
</evidence>
<dbReference type="InterPro" id="IPR026046">
    <property type="entry name" value="UBIAD1"/>
</dbReference>
<dbReference type="Proteomes" id="UP000484885">
    <property type="component" value="Unassembled WGS sequence"/>
</dbReference>
<dbReference type="GO" id="GO:0042371">
    <property type="term" value="P:vitamin K biosynthetic process"/>
    <property type="evidence" value="ECO:0007669"/>
    <property type="project" value="TreeGrafter"/>
</dbReference>
<evidence type="ECO:0000256" key="1">
    <source>
        <dbReference type="ARBA" id="ARBA00004141"/>
    </source>
</evidence>
<dbReference type="Gene3D" id="1.10.357.140">
    <property type="entry name" value="UbiA prenyltransferase"/>
    <property type="match status" value="1"/>
</dbReference>
<dbReference type="PIRSF" id="PIRSF005355">
    <property type="entry name" value="UBIAD1"/>
    <property type="match status" value="1"/>
</dbReference>
<dbReference type="AlphaFoldDB" id="A0A845UWL0"/>
<keyword evidence="6 9" id="KW-0812">Transmembrane</keyword>
<dbReference type="GO" id="GO:0009234">
    <property type="term" value="P:menaquinone biosynthetic process"/>
    <property type="evidence" value="ECO:0007669"/>
    <property type="project" value="UniProtKB-UniPathway"/>
</dbReference>
<keyword evidence="8 9" id="KW-0472">Membrane</keyword>
<dbReference type="GO" id="GO:0004659">
    <property type="term" value="F:prenyltransferase activity"/>
    <property type="evidence" value="ECO:0007669"/>
    <property type="project" value="InterPro"/>
</dbReference>
<keyword evidence="5 10" id="KW-0808">Transferase</keyword>
<evidence type="ECO:0000256" key="9">
    <source>
        <dbReference type="SAM" id="Phobius"/>
    </source>
</evidence>
<evidence type="ECO:0000313" key="11">
    <source>
        <dbReference type="Proteomes" id="UP000484885"/>
    </source>
</evidence>
<dbReference type="GO" id="GO:0016020">
    <property type="term" value="C:membrane"/>
    <property type="evidence" value="ECO:0007669"/>
    <property type="project" value="UniProtKB-SubCell"/>
</dbReference>
<accession>A0A845UWL0</accession>
<organism evidence="10 11">
    <name type="scientific">Wenzhouxiangella limi</name>
    <dbReference type="NCBI Taxonomy" id="2707351"/>
    <lineage>
        <taxon>Bacteria</taxon>
        <taxon>Pseudomonadati</taxon>
        <taxon>Pseudomonadota</taxon>
        <taxon>Gammaproteobacteria</taxon>
        <taxon>Chromatiales</taxon>
        <taxon>Wenzhouxiangellaceae</taxon>
        <taxon>Wenzhouxiangella</taxon>
    </lineage>
</organism>